<gene>
    <name evidence="1" type="ORF">B4082_5213</name>
</gene>
<dbReference type="Proteomes" id="UP000076501">
    <property type="component" value="Unassembled WGS sequence"/>
</dbReference>
<protein>
    <submittedName>
        <fullName evidence="1">Uncharacterized protein</fullName>
    </submittedName>
</protein>
<sequence>MKLVTLNSGIKTKKYPDVTSLIDFFETAKNYGFLFYTADLKKLPLDEYFHIYHHSSKGSGGYQQAFPIPSTLYHSLKIDHYSLKWLNIFYQLYYQDSPPPPWQWKHWDSYIGEKYVWIYRTE</sequence>
<dbReference type="PATRIC" id="fig|1396.539.peg.5836"/>
<dbReference type="EMBL" id="LJKA01000073">
    <property type="protein sequence ID" value="KZD27676.1"/>
    <property type="molecule type" value="Genomic_DNA"/>
</dbReference>
<reference evidence="1 2" key="1">
    <citation type="submission" date="2015-09" db="EMBL/GenBank/DDBJ databases">
        <title>Bacillus cereus food isolates.</title>
        <authorList>
            <person name="Boekhorst J."/>
        </authorList>
    </citation>
    <scope>NUCLEOTIDE SEQUENCE [LARGE SCALE GENOMIC DNA]</scope>
    <source>
        <strain evidence="1 2">B4082</strain>
    </source>
</reference>
<dbReference type="RefSeq" id="WP_063224797.1">
    <property type="nucleotide sequence ID" value="NZ_LJKA01000073.1"/>
</dbReference>
<accession>A0A164BZU8</accession>
<name>A0A164BZU8_BACCE</name>
<dbReference type="AlphaFoldDB" id="A0A164BZU8"/>
<comment type="caution">
    <text evidence="1">The sequence shown here is derived from an EMBL/GenBank/DDBJ whole genome shotgun (WGS) entry which is preliminary data.</text>
</comment>
<evidence type="ECO:0000313" key="2">
    <source>
        <dbReference type="Proteomes" id="UP000076501"/>
    </source>
</evidence>
<proteinExistence type="predicted"/>
<evidence type="ECO:0000313" key="1">
    <source>
        <dbReference type="EMBL" id="KZD27676.1"/>
    </source>
</evidence>
<organism evidence="1 2">
    <name type="scientific">Bacillus cereus</name>
    <dbReference type="NCBI Taxonomy" id="1396"/>
    <lineage>
        <taxon>Bacteria</taxon>
        <taxon>Bacillati</taxon>
        <taxon>Bacillota</taxon>
        <taxon>Bacilli</taxon>
        <taxon>Bacillales</taxon>
        <taxon>Bacillaceae</taxon>
        <taxon>Bacillus</taxon>
        <taxon>Bacillus cereus group</taxon>
    </lineage>
</organism>